<protein>
    <submittedName>
        <fullName evidence="1">Uncharacterized protein</fullName>
    </submittedName>
</protein>
<organism evidence="1 2">
    <name type="scientific">Hymenobacter algoricola</name>
    <dbReference type="NCBI Taxonomy" id="486267"/>
    <lineage>
        <taxon>Bacteria</taxon>
        <taxon>Pseudomonadati</taxon>
        <taxon>Bacteroidota</taxon>
        <taxon>Cytophagia</taxon>
        <taxon>Cytophagales</taxon>
        <taxon>Hymenobacteraceae</taxon>
        <taxon>Hymenobacter</taxon>
    </lineage>
</organism>
<evidence type="ECO:0000313" key="1">
    <source>
        <dbReference type="EMBL" id="GAA3940639.1"/>
    </source>
</evidence>
<reference evidence="2" key="1">
    <citation type="journal article" date="2019" name="Int. J. Syst. Evol. Microbiol.">
        <title>The Global Catalogue of Microorganisms (GCM) 10K type strain sequencing project: providing services to taxonomists for standard genome sequencing and annotation.</title>
        <authorList>
            <consortium name="The Broad Institute Genomics Platform"/>
            <consortium name="The Broad Institute Genome Sequencing Center for Infectious Disease"/>
            <person name="Wu L."/>
            <person name="Ma J."/>
        </authorList>
    </citation>
    <scope>NUCLEOTIDE SEQUENCE [LARGE SCALE GENOMIC DNA]</scope>
    <source>
        <strain evidence="2">JCM 17214</strain>
    </source>
</reference>
<evidence type="ECO:0000313" key="2">
    <source>
        <dbReference type="Proteomes" id="UP001499909"/>
    </source>
</evidence>
<keyword evidence="2" id="KW-1185">Reference proteome</keyword>
<gene>
    <name evidence="1" type="ORF">GCM10022406_25780</name>
</gene>
<sequence length="273" mass="31703">MPSAIRQAAELVQQPEFLPVRQQEVEQVADALMESLSSAAFLLGHNNTLADPLDLNLMSTEVAVMIRRNFPGLRLPEIHLAIRRGVAGDWRRENDLLLLTLPNIAYWLGCYQTHCRAVALEILERERGRLLALPPPDPTVGFPERVTEWAVQLSQRQPLEWQRLDIGDVVYLWLQRIGAFRPYLTPRRQQRILRTVGWQLATHRSIDKQQRKDTREFREQLRTGELTGPHAVRLRDACRKHMLREWLHYQAADTPVSDLHLWLEDLAENASRQ</sequence>
<name>A0ABP7NCQ7_9BACT</name>
<dbReference type="Proteomes" id="UP001499909">
    <property type="component" value="Unassembled WGS sequence"/>
</dbReference>
<accession>A0ABP7NCQ7</accession>
<dbReference type="EMBL" id="BAABDH010000041">
    <property type="protein sequence ID" value="GAA3940639.1"/>
    <property type="molecule type" value="Genomic_DNA"/>
</dbReference>
<proteinExistence type="predicted"/>
<comment type="caution">
    <text evidence="1">The sequence shown here is derived from an EMBL/GenBank/DDBJ whole genome shotgun (WGS) entry which is preliminary data.</text>
</comment>